<comment type="catalytic activity">
    <reaction evidence="20">
        <text>[GlcNAc-(1-&gt;4)-Mur2Ac(oyl-L-Ala-gamma-D-Glu-L-Lys-D-Ala-D-Ala)](n)-di-trans,octa-cis-undecaprenyl diphosphate + beta-D-GlcNAc-(1-&gt;4)-Mur2Ac(oyl-L-Ala-gamma-D-Glu-L-Lys-D-Ala-D-Ala)-di-trans,octa-cis-undecaprenyl diphosphate = [GlcNAc-(1-&gt;4)-Mur2Ac(oyl-L-Ala-gamma-D-Glu-L-Lys-D-Ala-D-Ala)](n+1)-di-trans,octa-cis-undecaprenyl diphosphate + di-trans,octa-cis-undecaprenyl diphosphate + H(+)</text>
        <dbReference type="Rhea" id="RHEA:23708"/>
        <dbReference type="Rhea" id="RHEA-COMP:9602"/>
        <dbReference type="Rhea" id="RHEA-COMP:9603"/>
        <dbReference type="ChEBI" id="CHEBI:15378"/>
        <dbReference type="ChEBI" id="CHEBI:58405"/>
        <dbReference type="ChEBI" id="CHEBI:60033"/>
        <dbReference type="ChEBI" id="CHEBI:78435"/>
        <dbReference type="EC" id="2.4.99.28"/>
    </reaction>
</comment>
<feature type="transmembrane region" description="Helical" evidence="22">
    <location>
        <begin position="5"/>
        <end position="26"/>
    </location>
</feature>
<feature type="transmembrane region" description="Helical" evidence="22">
    <location>
        <begin position="352"/>
        <end position="373"/>
    </location>
</feature>
<dbReference type="GO" id="GO:0005886">
    <property type="term" value="C:plasma membrane"/>
    <property type="evidence" value="ECO:0007669"/>
    <property type="project" value="UniProtKB-SubCell"/>
</dbReference>
<keyword evidence="12" id="KW-0131">Cell cycle</keyword>
<comment type="pathway">
    <text evidence="2">Cell wall biogenesis; peptidoglycan biosynthesis.</text>
</comment>
<name>A0A9D2P3C8_9FIRM</name>
<evidence type="ECO:0000256" key="8">
    <source>
        <dbReference type="ARBA" id="ARBA00022960"/>
    </source>
</evidence>
<dbReference type="EMBL" id="DWWJ01000190">
    <property type="protein sequence ID" value="HJC41904.1"/>
    <property type="molecule type" value="Genomic_DNA"/>
</dbReference>
<keyword evidence="10 22" id="KW-1133">Transmembrane helix</keyword>
<keyword evidence="5" id="KW-0328">Glycosyltransferase</keyword>
<feature type="transmembrane region" description="Helical" evidence="22">
    <location>
        <begin position="148"/>
        <end position="171"/>
    </location>
</feature>
<evidence type="ECO:0000256" key="6">
    <source>
        <dbReference type="ARBA" id="ARBA00022679"/>
    </source>
</evidence>
<feature type="transmembrane region" description="Helical" evidence="22">
    <location>
        <begin position="286"/>
        <end position="307"/>
    </location>
</feature>
<keyword evidence="8" id="KW-0133">Cell shape</keyword>
<evidence type="ECO:0000313" key="23">
    <source>
        <dbReference type="EMBL" id="HJC41904.1"/>
    </source>
</evidence>
<dbReference type="GO" id="GO:0051301">
    <property type="term" value="P:cell division"/>
    <property type="evidence" value="ECO:0007669"/>
    <property type="project" value="UniProtKB-KW"/>
</dbReference>
<comment type="function">
    <text evidence="21">Peptidoglycan polymerase that is essential for cell division.</text>
</comment>
<evidence type="ECO:0000256" key="9">
    <source>
        <dbReference type="ARBA" id="ARBA00022984"/>
    </source>
</evidence>
<dbReference type="AlphaFoldDB" id="A0A9D2P3C8"/>
<evidence type="ECO:0000256" key="22">
    <source>
        <dbReference type="SAM" id="Phobius"/>
    </source>
</evidence>
<dbReference type="InterPro" id="IPR001182">
    <property type="entry name" value="FtsW/RodA"/>
</dbReference>
<dbReference type="InterPro" id="IPR013437">
    <property type="entry name" value="FtsW"/>
</dbReference>
<evidence type="ECO:0000256" key="11">
    <source>
        <dbReference type="ARBA" id="ARBA00023136"/>
    </source>
</evidence>
<evidence type="ECO:0000256" key="10">
    <source>
        <dbReference type="ARBA" id="ARBA00022989"/>
    </source>
</evidence>
<evidence type="ECO:0000256" key="20">
    <source>
        <dbReference type="ARBA" id="ARBA00049902"/>
    </source>
</evidence>
<evidence type="ECO:0000256" key="19">
    <source>
        <dbReference type="ARBA" id="ARBA00044770"/>
    </source>
</evidence>
<organism evidence="23 24">
    <name type="scientific">Candidatus Intestinimonas pullistercoris</name>
    <dbReference type="NCBI Taxonomy" id="2838623"/>
    <lineage>
        <taxon>Bacteria</taxon>
        <taxon>Bacillati</taxon>
        <taxon>Bacillota</taxon>
        <taxon>Clostridia</taxon>
        <taxon>Eubacteriales</taxon>
        <taxon>Intestinimonas</taxon>
    </lineage>
</organism>
<dbReference type="GO" id="GO:0009252">
    <property type="term" value="P:peptidoglycan biosynthetic process"/>
    <property type="evidence" value="ECO:0007669"/>
    <property type="project" value="UniProtKB-KW"/>
</dbReference>
<reference evidence="23" key="1">
    <citation type="journal article" date="2021" name="PeerJ">
        <title>Extensive microbial diversity within the chicken gut microbiome revealed by metagenomics and culture.</title>
        <authorList>
            <person name="Gilroy R."/>
            <person name="Ravi A."/>
            <person name="Getino M."/>
            <person name="Pursley I."/>
            <person name="Horton D.L."/>
            <person name="Alikhan N.F."/>
            <person name="Baker D."/>
            <person name="Gharbi K."/>
            <person name="Hall N."/>
            <person name="Watson M."/>
            <person name="Adriaenssens E.M."/>
            <person name="Foster-Nyarko E."/>
            <person name="Jarju S."/>
            <person name="Secka A."/>
            <person name="Antonio M."/>
            <person name="Oren A."/>
            <person name="Chaudhuri R.R."/>
            <person name="La Ragione R."/>
            <person name="Hildebrand F."/>
            <person name="Pallen M.J."/>
        </authorList>
    </citation>
    <scope>NUCLEOTIDE SEQUENCE</scope>
    <source>
        <strain evidence="23">CHK186-1790</strain>
    </source>
</reference>
<evidence type="ECO:0000256" key="15">
    <source>
        <dbReference type="ARBA" id="ARBA00033270"/>
    </source>
</evidence>
<keyword evidence="9" id="KW-0573">Peptidoglycan synthesis</keyword>
<evidence type="ECO:0000256" key="16">
    <source>
        <dbReference type="ARBA" id="ARBA00038053"/>
    </source>
</evidence>
<dbReference type="GO" id="GO:0008360">
    <property type="term" value="P:regulation of cell shape"/>
    <property type="evidence" value="ECO:0007669"/>
    <property type="project" value="UniProtKB-KW"/>
</dbReference>
<keyword evidence="11 22" id="KW-0472">Membrane</keyword>
<comment type="caution">
    <text evidence="23">The sequence shown here is derived from an EMBL/GenBank/DDBJ whole genome shotgun (WGS) entry which is preliminary data.</text>
</comment>
<evidence type="ECO:0000256" key="1">
    <source>
        <dbReference type="ARBA" id="ARBA00004651"/>
    </source>
</evidence>
<feature type="transmembrane region" description="Helical" evidence="22">
    <location>
        <begin position="69"/>
        <end position="87"/>
    </location>
</feature>
<evidence type="ECO:0000313" key="24">
    <source>
        <dbReference type="Proteomes" id="UP000823882"/>
    </source>
</evidence>
<evidence type="ECO:0000256" key="7">
    <source>
        <dbReference type="ARBA" id="ARBA00022692"/>
    </source>
</evidence>
<gene>
    <name evidence="23" type="primary">ftsW</name>
    <name evidence="23" type="ORF">H9701_10200</name>
</gene>
<accession>A0A9D2P3C8</accession>
<feature type="transmembrane region" description="Helical" evidence="22">
    <location>
        <begin position="319"/>
        <end position="340"/>
    </location>
</feature>
<dbReference type="PANTHER" id="PTHR30474">
    <property type="entry name" value="CELL CYCLE PROTEIN"/>
    <property type="match status" value="1"/>
</dbReference>
<proteinExistence type="inferred from homology"/>
<dbReference type="Pfam" id="PF01098">
    <property type="entry name" value="FTSW_RODA_SPOVE"/>
    <property type="match status" value="1"/>
</dbReference>
<evidence type="ECO:0000256" key="14">
    <source>
        <dbReference type="ARBA" id="ARBA00032370"/>
    </source>
</evidence>
<dbReference type="GO" id="GO:0032153">
    <property type="term" value="C:cell division site"/>
    <property type="evidence" value="ECO:0007669"/>
    <property type="project" value="TreeGrafter"/>
</dbReference>
<dbReference type="Proteomes" id="UP000823882">
    <property type="component" value="Unassembled WGS sequence"/>
</dbReference>
<feature type="transmembrane region" description="Helical" evidence="22">
    <location>
        <begin position="38"/>
        <end position="57"/>
    </location>
</feature>
<reference evidence="23" key="2">
    <citation type="submission" date="2021-04" db="EMBL/GenBank/DDBJ databases">
        <authorList>
            <person name="Gilroy R."/>
        </authorList>
    </citation>
    <scope>NUCLEOTIDE SEQUENCE</scope>
    <source>
        <strain evidence="23">CHK186-1790</strain>
    </source>
</reference>
<dbReference type="NCBIfam" id="TIGR02614">
    <property type="entry name" value="ftsW"/>
    <property type="match status" value="1"/>
</dbReference>
<dbReference type="GO" id="GO:0071555">
    <property type="term" value="P:cell wall organization"/>
    <property type="evidence" value="ECO:0007669"/>
    <property type="project" value="UniProtKB-KW"/>
</dbReference>
<keyword evidence="6" id="KW-0808">Transferase</keyword>
<evidence type="ECO:0000256" key="18">
    <source>
        <dbReference type="ARBA" id="ARBA00041418"/>
    </source>
</evidence>
<dbReference type="PANTHER" id="PTHR30474:SF2">
    <property type="entry name" value="PEPTIDOGLYCAN GLYCOSYLTRANSFERASE FTSW-RELATED"/>
    <property type="match status" value="1"/>
</dbReference>
<evidence type="ECO:0000256" key="12">
    <source>
        <dbReference type="ARBA" id="ARBA00023306"/>
    </source>
</evidence>
<dbReference type="EC" id="2.4.99.28" evidence="19"/>
<keyword evidence="7 22" id="KW-0812">Transmembrane</keyword>
<keyword evidence="3" id="KW-1003">Cell membrane</keyword>
<sequence>MDLPFLMLVVLLTGIGVIMMFSASYADALYNQGNPTYYFMRQALFAVAGLAIMYVVSKTNYQHLRWMSVLVLGGSIVLLVLVKVPGIGASGGGADRWIRAIGPLPRWQPSEAAKLGIILYFSARLSKRSTEKKRKFDRHKFSGRLLEFLDHIGFLELVPYGAILLVIAGLLLWEPHLSATILMLAIGASILFAAGIKLGWFAAGGTLMVAALWVVANATDYMADRLAIWQNPMSDPRGDGYQILQSLYAIGSGGLLGVGLGNSRQKYLWLPELQNDYVFPIVCEELGFIGAAMILILFALLIIRGYWLAIHARDRFGALLIVGITTQVAVQVFLNIGVVTNLLPPTGISLPFFSYGGTALIIQLVEMGIILGVSRQIPAPKAG</sequence>
<comment type="similarity">
    <text evidence="16">Belongs to the SEDS family. FtsW subfamily.</text>
</comment>
<evidence type="ECO:0000256" key="17">
    <source>
        <dbReference type="ARBA" id="ARBA00041185"/>
    </source>
</evidence>
<evidence type="ECO:0000256" key="4">
    <source>
        <dbReference type="ARBA" id="ARBA00022618"/>
    </source>
</evidence>
<keyword evidence="13" id="KW-0961">Cell wall biogenesis/degradation</keyword>
<protein>
    <recommendedName>
        <fullName evidence="17">Probable peptidoglycan glycosyltransferase FtsW</fullName>
        <ecNumber evidence="19">2.4.99.28</ecNumber>
    </recommendedName>
    <alternativeName>
        <fullName evidence="18">Cell division protein FtsW</fullName>
    </alternativeName>
    <alternativeName>
        <fullName evidence="15">Cell wall polymerase</fullName>
    </alternativeName>
    <alternativeName>
        <fullName evidence="14">Peptidoglycan polymerase</fullName>
    </alternativeName>
</protein>
<evidence type="ECO:0000256" key="3">
    <source>
        <dbReference type="ARBA" id="ARBA00022475"/>
    </source>
</evidence>
<dbReference type="GO" id="GO:0015648">
    <property type="term" value="F:lipid-linked peptidoglycan transporter activity"/>
    <property type="evidence" value="ECO:0007669"/>
    <property type="project" value="TreeGrafter"/>
</dbReference>
<evidence type="ECO:0000256" key="21">
    <source>
        <dbReference type="ARBA" id="ARBA00049966"/>
    </source>
</evidence>
<evidence type="ECO:0000256" key="13">
    <source>
        <dbReference type="ARBA" id="ARBA00023316"/>
    </source>
</evidence>
<evidence type="ECO:0000256" key="5">
    <source>
        <dbReference type="ARBA" id="ARBA00022676"/>
    </source>
</evidence>
<feature type="transmembrane region" description="Helical" evidence="22">
    <location>
        <begin position="177"/>
        <end position="193"/>
    </location>
</feature>
<dbReference type="GO" id="GO:0008955">
    <property type="term" value="F:peptidoglycan glycosyltransferase activity"/>
    <property type="evidence" value="ECO:0007669"/>
    <property type="project" value="UniProtKB-EC"/>
</dbReference>
<keyword evidence="4" id="KW-0132">Cell division</keyword>
<evidence type="ECO:0000256" key="2">
    <source>
        <dbReference type="ARBA" id="ARBA00004752"/>
    </source>
</evidence>
<comment type="subcellular location">
    <subcellularLocation>
        <location evidence="1">Cell membrane</location>
        <topology evidence="1">Multi-pass membrane protein</topology>
    </subcellularLocation>
</comment>